<dbReference type="InterPro" id="IPR046947">
    <property type="entry name" value="LytR-like"/>
</dbReference>
<reference evidence="5" key="1">
    <citation type="journal article" date="2019" name="Int. J. Syst. Evol. Microbiol.">
        <title>The Global Catalogue of Microorganisms (GCM) 10K type strain sequencing project: providing services to taxonomists for standard genome sequencing and annotation.</title>
        <authorList>
            <consortium name="The Broad Institute Genomics Platform"/>
            <consortium name="The Broad Institute Genome Sequencing Center for Infectious Disease"/>
            <person name="Wu L."/>
            <person name="Ma J."/>
        </authorList>
    </citation>
    <scope>NUCLEOTIDE SEQUENCE [LARGE SCALE GENOMIC DNA]</scope>
    <source>
        <strain evidence="5">KCTC 52925</strain>
    </source>
</reference>
<feature type="domain" description="Response regulatory" evidence="2">
    <location>
        <begin position="6"/>
        <end position="121"/>
    </location>
</feature>
<dbReference type="Pfam" id="PF04397">
    <property type="entry name" value="LytTR"/>
    <property type="match status" value="1"/>
</dbReference>
<protein>
    <submittedName>
        <fullName evidence="4">LytR/AlgR family response regulator transcription factor</fullName>
    </submittedName>
</protein>
<sequence>MKEAIKILIIEDELLIAANTSMHLSSLGYSISGIFSNAEEALKSVSSTRPDIALLDIQLKGKMDGIEIAQILHDQFGIPIIYLTANADDMNFNRAKSTNPFAFISKPFRKLDLQRAIELTLNQIQQKDTIEETLVNTPIILNDRIFVRNSDKMIKIFIKDILYIEADRNYCRIFSKDKQFVQVITLKEMEAKLPKVHFLRIHRSFIVNLDHLNEVAGSYVVIANKTIPLSKTVRGELLERLQTF</sequence>
<dbReference type="PANTHER" id="PTHR37299">
    <property type="entry name" value="TRANSCRIPTIONAL REGULATOR-RELATED"/>
    <property type="match status" value="1"/>
</dbReference>
<name>A0ABW5X949_9FLAO</name>
<proteinExistence type="predicted"/>
<dbReference type="RefSeq" id="WP_251743116.1">
    <property type="nucleotide sequence ID" value="NZ_JBHUOJ010000034.1"/>
</dbReference>
<dbReference type="EMBL" id="JBHUOJ010000034">
    <property type="protein sequence ID" value="MFD2834773.1"/>
    <property type="molecule type" value="Genomic_DNA"/>
</dbReference>
<dbReference type="SMART" id="SM00850">
    <property type="entry name" value="LytTR"/>
    <property type="match status" value="1"/>
</dbReference>
<dbReference type="InterPro" id="IPR001789">
    <property type="entry name" value="Sig_transdc_resp-reg_receiver"/>
</dbReference>
<accession>A0ABW5X949</accession>
<evidence type="ECO:0000313" key="5">
    <source>
        <dbReference type="Proteomes" id="UP001597438"/>
    </source>
</evidence>
<gene>
    <name evidence="4" type="ORF">ACFSYS_15895</name>
</gene>
<evidence type="ECO:0000259" key="3">
    <source>
        <dbReference type="PROSITE" id="PS50930"/>
    </source>
</evidence>
<dbReference type="PROSITE" id="PS50110">
    <property type="entry name" value="RESPONSE_REGULATORY"/>
    <property type="match status" value="1"/>
</dbReference>
<dbReference type="CDD" id="cd17534">
    <property type="entry name" value="REC_DC-like"/>
    <property type="match status" value="1"/>
</dbReference>
<keyword evidence="1" id="KW-0597">Phosphoprotein</keyword>
<keyword evidence="5" id="KW-1185">Reference proteome</keyword>
<dbReference type="Gene3D" id="2.40.50.1020">
    <property type="entry name" value="LytTr DNA-binding domain"/>
    <property type="match status" value="1"/>
</dbReference>
<evidence type="ECO:0000259" key="2">
    <source>
        <dbReference type="PROSITE" id="PS50110"/>
    </source>
</evidence>
<dbReference type="SUPFAM" id="SSF52172">
    <property type="entry name" value="CheY-like"/>
    <property type="match status" value="1"/>
</dbReference>
<dbReference type="Pfam" id="PF00072">
    <property type="entry name" value="Response_reg"/>
    <property type="match status" value="1"/>
</dbReference>
<dbReference type="InterPro" id="IPR011006">
    <property type="entry name" value="CheY-like_superfamily"/>
</dbReference>
<dbReference type="PANTHER" id="PTHR37299:SF1">
    <property type="entry name" value="STAGE 0 SPORULATION PROTEIN A HOMOLOG"/>
    <property type="match status" value="1"/>
</dbReference>
<evidence type="ECO:0000313" key="4">
    <source>
        <dbReference type="EMBL" id="MFD2834773.1"/>
    </source>
</evidence>
<comment type="caution">
    <text evidence="4">The sequence shown here is derived from an EMBL/GenBank/DDBJ whole genome shotgun (WGS) entry which is preliminary data.</text>
</comment>
<dbReference type="InterPro" id="IPR007492">
    <property type="entry name" value="LytTR_DNA-bd_dom"/>
</dbReference>
<dbReference type="Gene3D" id="3.40.50.2300">
    <property type="match status" value="1"/>
</dbReference>
<dbReference type="SMART" id="SM00448">
    <property type="entry name" value="REC"/>
    <property type="match status" value="1"/>
</dbReference>
<evidence type="ECO:0000256" key="1">
    <source>
        <dbReference type="PROSITE-ProRule" id="PRU00169"/>
    </source>
</evidence>
<organism evidence="4 5">
    <name type="scientific">Christiangramia antarctica</name>
    <dbReference type="NCBI Taxonomy" id="2058158"/>
    <lineage>
        <taxon>Bacteria</taxon>
        <taxon>Pseudomonadati</taxon>
        <taxon>Bacteroidota</taxon>
        <taxon>Flavobacteriia</taxon>
        <taxon>Flavobacteriales</taxon>
        <taxon>Flavobacteriaceae</taxon>
        <taxon>Christiangramia</taxon>
    </lineage>
</organism>
<feature type="modified residue" description="4-aspartylphosphate" evidence="1">
    <location>
        <position position="56"/>
    </location>
</feature>
<feature type="domain" description="HTH LytTR-type" evidence="3">
    <location>
        <begin position="145"/>
        <end position="243"/>
    </location>
</feature>
<dbReference type="PROSITE" id="PS50930">
    <property type="entry name" value="HTH_LYTTR"/>
    <property type="match status" value="1"/>
</dbReference>
<dbReference type="Proteomes" id="UP001597438">
    <property type="component" value="Unassembled WGS sequence"/>
</dbReference>